<name>A0ACB9CB44_9ASTR</name>
<proteinExistence type="predicted"/>
<comment type="caution">
    <text evidence="1">The sequence shown here is derived from an EMBL/GenBank/DDBJ whole genome shotgun (WGS) entry which is preliminary data.</text>
</comment>
<protein>
    <submittedName>
        <fullName evidence="1">Uncharacterized protein</fullName>
    </submittedName>
</protein>
<reference evidence="1 2" key="2">
    <citation type="journal article" date="2022" name="Mol. Ecol. Resour.">
        <title>The genomes of chicory, endive, great burdock and yacon provide insights into Asteraceae paleo-polyploidization history and plant inulin production.</title>
        <authorList>
            <person name="Fan W."/>
            <person name="Wang S."/>
            <person name="Wang H."/>
            <person name="Wang A."/>
            <person name="Jiang F."/>
            <person name="Liu H."/>
            <person name="Zhao H."/>
            <person name="Xu D."/>
            <person name="Zhang Y."/>
        </authorList>
    </citation>
    <scope>NUCLEOTIDE SEQUENCE [LARGE SCALE GENOMIC DNA]</scope>
    <source>
        <strain evidence="2">cv. Yunnan</strain>
        <tissue evidence="1">Leaves</tissue>
    </source>
</reference>
<organism evidence="1 2">
    <name type="scientific">Smallanthus sonchifolius</name>
    <dbReference type="NCBI Taxonomy" id="185202"/>
    <lineage>
        <taxon>Eukaryota</taxon>
        <taxon>Viridiplantae</taxon>
        <taxon>Streptophyta</taxon>
        <taxon>Embryophyta</taxon>
        <taxon>Tracheophyta</taxon>
        <taxon>Spermatophyta</taxon>
        <taxon>Magnoliopsida</taxon>
        <taxon>eudicotyledons</taxon>
        <taxon>Gunneridae</taxon>
        <taxon>Pentapetalae</taxon>
        <taxon>asterids</taxon>
        <taxon>campanulids</taxon>
        <taxon>Asterales</taxon>
        <taxon>Asteraceae</taxon>
        <taxon>Asteroideae</taxon>
        <taxon>Heliantheae alliance</taxon>
        <taxon>Millerieae</taxon>
        <taxon>Smallanthus</taxon>
    </lineage>
</organism>
<keyword evidence="2" id="KW-1185">Reference proteome</keyword>
<evidence type="ECO:0000313" key="2">
    <source>
        <dbReference type="Proteomes" id="UP001056120"/>
    </source>
</evidence>
<reference evidence="2" key="1">
    <citation type="journal article" date="2022" name="Mol. Ecol. Resour.">
        <title>The genomes of chicory, endive, great burdock and yacon provide insights into Asteraceae palaeo-polyploidization history and plant inulin production.</title>
        <authorList>
            <person name="Fan W."/>
            <person name="Wang S."/>
            <person name="Wang H."/>
            <person name="Wang A."/>
            <person name="Jiang F."/>
            <person name="Liu H."/>
            <person name="Zhao H."/>
            <person name="Xu D."/>
            <person name="Zhang Y."/>
        </authorList>
    </citation>
    <scope>NUCLEOTIDE SEQUENCE [LARGE SCALE GENOMIC DNA]</scope>
    <source>
        <strain evidence="2">cv. Yunnan</strain>
    </source>
</reference>
<dbReference type="Proteomes" id="UP001056120">
    <property type="component" value="Linkage Group LG21"/>
</dbReference>
<dbReference type="EMBL" id="CM042038">
    <property type="protein sequence ID" value="KAI3731382.1"/>
    <property type="molecule type" value="Genomic_DNA"/>
</dbReference>
<evidence type="ECO:0000313" key="1">
    <source>
        <dbReference type="EMBL" id="KAI3731382.1"/>
    </source>
</evidence>
<accession>A0ACB9CB44</accession>
<sequence>MRLLTRIFRDVGQRHCGELGTTVRELRLLHTKAMLMNRFTLRESQKNFSLPEVVIGAGGGCIGEEQVTKTSSQWFLNPLSATVSQSTSGGCLSLFESKVDLHLPKR</sequence>
<gene>
    <name evidence="1" type="ORF">L1987_62570</name>
</gene>